<feature type="transmembrane region" description="Helical" evidence="2">
    <location>
        <begin position="205"/>
        <end position="226"/>
    </location>
</feature>
<keyword evidence="2" id="KW-0812">Transmembrane</keyword>
<keyword evidence="2" id="KW-0472">Membrane</keyword>
<feature type="compositionally biased region" description="Polar residues" evidence="1">
    <location>
        <begin position="468"/>
        <end position="480"/>
    </location>
</feature>
<feature type="compositionally biased region" description="Basic and acidic residues" evidence="1">
    <location>
        <begin position="509"/>
        <end position="519"/>
    </location>
</feature>
<evidence type="ECO:0000313" key="4">
    <source>
        <dbReference type="Proteomes" id="UP001556367"/>
    </source>
</evidence>
<protein>
    <submittedName>
        <fullName evidence="3">Uncharacterized protein</fullName>
    </submittedName>
</protein>
<gene>
    <name evidence="3" type="ORF">HGRIS_009704</name>
</gene>
<feature type="compositionally biased region" description="Basic and acidic residues" evidence="1">
    <location>
        <begin position="252"/>
        <end position="272"/>
    </location>
</feature>
<feature type="region of interest" description="Disordered" evidence="1">
    <location>
        <begin position="432"/>
        <end position="519"/>
    </location>
</feature>
<feature type="region of interest" description="Disordered" evidence="1">
    <location>
        <begin position="247"/>
        <end position="282"/>
    </location>
</feature>
<proteinExistence type="predicted"/>
<accession>A0ABR3J200</accession>
<sequence>MPRATPTTSTRQVLIARRIFGLGGGNNLPGDDDDEENVLAGGLDNNRAGIPSTPALVRPTLAGIPTETRALPPPPGPLVNLPPVLATVLAPSSALSSSSTSLPVIASTTSTSSESTTTTPNPVPLGVAAGANDDDDDHHAVTFTSIRGRPVPIATSVFETSSGGHIVTVTSIAPAPSSTGTIQSNVADASATPKTFLQNKPLSSFVFTLVGLVGIALISLMATCLIRRRRRKRLMDEAISFDPTSMGSRFSMENDEKDSRITRTDSMDKHGAMTDSDNGHPTLKYNPGAAVAYAYAPGPMYQQRQNPPMPVTYADPQPYHGSPELAYAQDMAYGGFYEPTDQLQHGDNGAYGGMDLGYANNYHGAPPPPLPLNHGKVLPPGPPSLPAFNFISASPPASERFPINEIHSNRASVISAPPHSPMSAYSAAPATVSYDDDRTNPVTRSDSTATSAGGHSVSSYESVSSTVQGHTYNQTSQTKQGHGRSHSRDLDPHLPRLPVSPRLPPKFGMSEEEKRGSVDEKALLQRNLTLKVANE</sequence>
<comment type="caution">
    <text evidence="3">The sequence shown here is derived from an EMBL/GenBank/DDBJ whole genome shotgun (WGS) entry which is preliminary data.</text>
</comment>
<feature type="compositionally biased region" description="Polar residues" evidence="1">
    <location>
        <begin position="440"/>
        <end position="453"/>
    </location>
</feature>
<keyword evidence="4" id="KW-1185">Reference proteome</keyword>
<organism evidence="3 4">
    <name type="scientific">Hohenbuehelia grisea</name>
    <dbReference type="NCBI Taxonomy" id="104357"/>
    <lineage>
        <taxon>Eukaryota</taxon>
        <taxon>Fungi</taxon>
        <taxon>Dikarya</taxon>
        <taxon>Basidiomycota</taxon>
        <taxon>Agaricomycotina</taxon>
        <taxon>Agaricomycetes</taxon>
        <taxon>Agaricomycetidae</taxon>
        <taxon>Agaricales</taxon>
        <taxon>Pleurotineae</taxon>
        <taxon>Pleurotaceae</taxon>
        <taxon>Hohenbuehelia</taxon>
    </lineage>
</organism>
<evidence type="ECO:0000256" key="2">
    <source>
        <dbReference type="SAM" id="Phobius"/>
    </source>
</evidence>
<reference evidence="4" key="1">
    <citation type="submission" date="2024-06" db="EMBL/GenBank/DDBJ databases">
        <title>Multi-omics analyses provide insights into the biosynthesis of the anticancer antibiotic pleurotin in Hohenbuehelia grisea.</title>
        <authorList>
            <person name="Weaver J.A."/>
            <person name="Alberti F."/>
        </authorList>
    </citation>
    <scope>NUCLEOTIDE SEQUENCE [LARGE SCALE GENOMIC DNA]</scope>
    <source>
        <strain evidence="4">T-177</strain>
    </source>
</reference>
<feature type="compositionally biased region" description="Low complexity" evidence="1">
    <location>
        <begin position="456"/>
        <end position="467"/>
    </location>
</feature>
<evidence type="ECO:0000313" key="3">
    <source>
        <dbReference type="EMBL" id="KAL0949666.1"/>
    </source>
</evidence>
<dbReference type="Proteomes" id="UP001556367">
    <property type="component" value="Unassembled WGS sequence"/>
</dbReference>
<evidence type="ECO:0000256" key="1">
    <source>
        <dbReference type="SAM" id="MobiDB-lite"/>
    </source>
</evidence>
<name>A0ABR3J200_9AGAR</name>
<dbReference type="EMBL" id="JASNQZ010000012">
    <property type="protein sequence ID" value="KAL0949666.1"/>
    <property type="molecule type" value="Genomic_DNA"/>
</dbReference>
<keyword evidence="2" id="KW-1133">Transmembrane helix</keyword>